<feature type="transmembrane region" description="Helical" evidence="2">
    <location>
        <begin position="255"/>
        <end position="274"/>
    </location>
</feature>
<reference evidence="4" key="1">
    <citation type="journal article" date="2019" name="Int. J. Syst. Evol. Microbiol.">
        <title>The Global Catalogue of Microorganisms (GCM) 10K type strain sequencing project: providing services to taxonomists for standard genome sequencing and annotation.</title>
        <authorList>
            <consortium name="The Broad Institute Genomics Platform"/>
            <consortium name="The Broad Institute Genome Sequencing Center for Infectious Disease"/>
            <person name="Wu L."/>
            <person name="Ma J."/>
        </authorList>
    </citation>
    <scope>NUCLEOTIDE SEQUENCE [LARGE SCALE GENOMIC DNA]</scope>
    <source>
        <strain evidence="4">JCM 14549</strain>
    </source>
</reference>
<feature type="transmembrane region" description="Helical" evidence="2">
    <location>
        <begin position="86"/>
        <end position="107"/>
    </location>
</feature>
<sequence>MTTPPPPQPQYQQAPPQPPQAPYQPPQAPQPGPGQPPQAPHQPPYGPPQPVPQQAGYPAAPAVGRSHLGHALLSEWTKIRTVRSTVWTLALLFVLTVGIGALFALALSGEEYVGLPLLAGTFFGLMFGQICVITLGVLVISSEYGTGMMRTTLTASPQRGRVLLAKVLVFFGVSFVMTLLATTLSGLAQSSLLSGQSATDRYIDSYMESSIENGEVIATGTHWIDATFGVSLYVSLLGVLGLAVGALLRHSAGAITTMLALVLLPLLAAMFMFGESMESLRDFLIEYAPLNGLATLFGLPMGSGDDPISGWGLLAILAAATTAALIGAYAKLVTTDA</sequence>
<keyword evidence="2" id="KW-0472">Membrane</keyword>
<feature type="region of interest" description="Disordered" evidence="1">
    <location>
        <begin position="1"/>
        <end position="60"/>
    </location>
</feature>
<keyword evidence="2" id="KW-0812">Transmembrane</keyword>
<dbReference type="RefSeq" id="WP_346070770.1">
    <property type="nucleotide sequence ID" value="NZ_BAAANQ010000005.1"/>
</dbReference>
<feature type="transmembrane region" description="Helical" evidence="2">
    <location>
        <begin position="113"/>
        <end position="141"/>
    </location>
</feature>
<feature type="transmembrane region" description="Helical" evidence="2">
    <location>
        <begin position="230"/>
        <end position="248"/>
    </location>
</feature>
<dbReference type="Proteomes" id="UP001403094">
    <property type="component" value="Unassembled WGS sequence"/>
</dbReference>
<comment type="caution">
    <text evidence="3">The sequence shown here is derived from an EMBL/GenBank/DDBJ whole genome shotgun (WGS) entry which is preliminary data.</text>
</comment>
<evidence type="ECO:0000256" key="2">
    <source>
        <dbReference type="SAM" id="Phobius"/>
    </source>
</evidence>
<gene>
    <name evidence="3" type="ORF">GCM10009757_30470</name>
</gene>
<feature type="compositionally biased region" description="Pro residues" evidence="1">
    <location>
        <begin position="1"/>
        <end position="51"/>
    </location>
</feature>
<accession>A0ABP5GQX3</accession>
<keyword evidence="2" id="KW-1133">Transmembrane helix</keyword>
<evidence type="ECO:0000256" key="1">
    <source>
        <dbReference type="SAM" id="MobiDB-lite"/>
    </source>
</evidence>
<dbReference type="EMBL" id="BAAANQ010000005">
    <property type="protein sequence ID" value="GAA2054586.1"/>
    <property type="molecule type" value="Genomic_DNA"/>
</dbReference>
<keyword evidence="4" id="KW-1185">Reference proteome</keyword>
<proteinExistence type="predicted"/>
<protein>
    <submittedName>
        <fullName evidence="3">ABC transporter permease subunit</fullName>
    </submittedName>
</protein>
<feature type="transmembrane region" description="Helical" evidence="2">
    <location>
        <begin position="308"/>
        <end position="330"/>
    </location>
</feature>
<evidence type="ECO:0000313" key="3">
    <source>
        <dbReference type="EMBL" id="GAA2054586.1"/>
    </source>
</evidence>
<feature type="transmembrane region" description="Helical" evidence="2">
    <location>
        <begin position="162"/>
        <end position="184"/>
    </location>
</feature>
<evidence type="ECO:0000313" key="4">
    <source>
        <dbReference type="Proteomes" id="UP001403094"/>
    </source>
</evidence>
<organism evidence="3 4">
    <name type="scientific">Streptomyces cheonanensis</name>
    <dbReference type="NCBI Taxonomy" id="312720"/>
    <lineage>
        <taxon>Bacteria</taxon>
        <taxon>Bacillati</taxon>
        <taxon>Actinomycetota</taxon>
        <taxon>Actinomycetes</taxon>
        <taxon>Kitasatosporales</taxon>
        <taxon>Streptomycetaceae</taxon>
        <taxon>Streptomyces</taxon>
    </lineage>
</organism>
<name>A0ABP5GQX3_9ACTN</name>